<keyword evidence="3 5" id="KW-0067">ATP-binding</keyword>
<organism evidence="5 6">
    <name type="scientific">Oceanotoga teriensis</name>
    <dbReference type="NCBI Taxonomy" id="515440"/>
    <lineage>
        <taxon>Bacteria</taxon>
        <taxon>Thermotogati</taxon>
        <taxon>Thermotogota</taxon>
        <taxon>Thermotogae</taxon>
        <taxon>Petrotogales</taxon>
        <taxon>Petrotogaceae</taxon>
        <taxon>Oceanotoga</taxon>
    </lineage>
</organism>
<dbReference type="RefSeq" id="WP_109604929.1">
    <property type="nucleotide sequence ID" value="NZ_JAMHJO010000009.1"/>
</dbReference>
<dbReference type="PROSITE" id="PS50893">
    <property type="entry name" value="ABC_TRANSPORTER_2"/>
    <property type="match status" value="1"/>
</dbReference>
<dbReference type="InterPro" id="IPR003439">
    <property type="entry name" value="ABC_transporter-like_ATP-bd"/>
</dbReference>
<dbReference type="Pfam" id="PF12399">
    <property type="entry name" value="BCA_ABC_TP_C"/>
    <property type="match status" value="1"/>
</dbReference>
<accession>A0AA45HIH4</accession>
<dbReference type="GO" id="GO:0016887">
    <property type="term" value="F:ATP hydrolysis activity"/>
    <property type="evidence" value="ECO:0007669"/>
    <property type="project" value="InterPro"/>
</dbReference>
<gene>
    <name evidence="5" type="ORF">C7380_10950</name>
</gene>
<dbReference type="SMART" id="SM00382">
    <property type="entry name" value="AAA"/>
    <property type="match status" value="1"/>
</dbReference>
<dbReference type="PANTHER" id="PTHR45772:SF5">
    <property type="entry name" value="BRANCHED-CHAIN AMINO ACID TRANSPORT ATP-BINDING PROTEIN LIVG-RELATED"/>
    <property type="match status" value="1"/>
</dbReference>
<evidence type="ECO:0000313" key="6">
    <source>
        <dbReference type="Proteomes" id="UP000245921"/>
    </source>
</evidence>
<protein>
    <submittedName>
        <fullName evidence="5">Amino acid/amide ABC transporter ATP-binding protein 1 (HAAT family)</fullName>
    </submittedName>
</protein>
<keyword evidence="1" id="KW-0813">Transport</keyword>
<evidence type="ECO:0000256" key="1">
    <source>
        <dbReference type="ARBA" id="ARBA00022448"/>
    </source>
</evidence>
<dbReference type="EMBL" id="QGGI01000009">
    <property type="protein sequence ID" value="PWJ92167.1"/>
    <property type="molecule type" value="Genomic_DNA"/>
</dbReference>
<dbReference type="InterPro" id="IPR051120">
    <property type="entry name" value="ABC_AA/LPS_Transport"/>
</dbReference>
<dbReference type="PANTHER" id="PTHR45772">
    <property type="entry name" value="CONSERVED COMPONENT OF ABC TRANSPORTER FOR NATURAL AMINO ACIDS-RELATED"/>
    <property type="match status" value="1"/>
</dbReference>
<dbReference type="Pfam" id="PF00005">
    <property type="entry name" value="ABC_tran"/>
    <property type="match status" value="1"/>
</dbReference>
<comment type="caution">
    <text evidence="5">The sequence shown here is derived from an EMBL/GenBank/DDBJ whole genome shotgun (WGS) entry which is preliminary data.</text>
</comment>
<dbReference type="GO" id="GO:0005524">
    <property type="term" value="F:ATP binding"/>
    <property type="evidence" value="ECO:0007669"/>
    <property type="project" value="UniProtKB-KW"/>
</dbReference>
<reference evidence="5 6" key="1">
    <citation type="submission" date="2018-05" db="EMBL/GenBank/DDBJ databases">
        <title>Genomic Encyclopedia of Type Strains, Phase IV (KMG-IV): sequencing the most valuable type-strain genomes for metagenomic binning, comparative biology and taxonomic classification.</title>
        <authorList>
            <person name="Goeker M."/>
        </authorList>
    </citation>
    <scope>NUCLEOTIDE SEQUENCE [LARGE SCALE GENOMIC DNA]</scope>
    <source>
        <strain evidence="5 6">DSM 24906</strain>
    </source>
</reference>
<dbReference type="InterPro" id="IPR027417">
    <property type="entry name" value="P-loop_NTPase"/>
</dbReference>
<dbReference type="InterPro" id="IPR032823">
    <property type="entry name" value="BCA_ABC_TP_C"/>
</dbReference>
<evidence type="ECO:0000256" key="2">
    <source>
        <dbReference type="ARBA" id="ARBA00022741"/>
    </source>
</evidence>
<keyword evidence="2" id="KW-0547">Nucleotide-binding</keyword>
<feature type="domain" description="ABC transporter" evidence="4">
    <location>
        <begin position="6"/>
        <end position="244"/>
    </location>
</feature>
<evidence type="ECO:0000313" key="5">
    <source>
        <dbReference type="EMBL" id="PWJ92167.1"/>
    </source>
</evidence>
<proteinExistence type="predicted"/>
<dbReference type="CDD" id="cd03219">
    <property type="entry name" value="ABC_Mj1267_LivG_branched"/>
    <property type="match status" value="1"/>
</dbReference>
<dbReference type="GO" id="GO:0005886">
    <property type="term" value="C:plasma membrane"/>
    <property type="evidence" value="ECO:0007669"/>
    <property type="project" value="TreeGrafter"/>
</dbReference>
<evidence type="ECO:0000256" key="3">
    <source>
        <dbReference type="ARBA" id="ARBA00022840"/>
    </source>
</evidence>
<sequence>MTNNILEINNLSKNFGGLKATDDITFNVKKGERFGILGPNGAGKTTIFNLISGFIKPDNGKIIFQNESIFGMNPIKVAHKGLVRTFQIVKPFKELSVFENLKVASLTPRMNKLFPNESEKIDWIKHVASICELEEVLYTDTEQLPQGYLKKLEVAKALTVKPELILLDEPFAGLTSSEIEPISNVIIKANEKSGTTIILIEHRLKEFMQIVNRIIAIDYGKKIAEGTPKEIVENKQVIESYLGKGGGEIANA</sequence>
<dbReference type="SUPFAM" id="SSF52540">
    <property type="entry name" value="P-loop containing nucleoside triphosphate hydrolases"/>
    <property type="match status" value="1"/>
</dbReference>
<name>A0AA45HIH4_9BACT</name>
<evidence type="ECO:0000259" key="4">
    <source>
        <dbReference type="PROSITE" id="PS50893"/>
    </source>
</evidence>
<dbReference type="Gene3D" id="3.40.50.300">
    <property type="entry name" value="P-loop containing nucleotide triphosphate hydrolases"/>
    <property type="match status" value="1"/>
</dbReference>
<keyword evidence="6" id="KW-1185">Reference proteome</keyword>
<dbReference type="Proteomes" id="UP000245921">
    <property type="component" value="Unassembled WGS sequence"/>
</dbReference>
<dbReference type="InterPro" id="IPR003593">
    <property type="entry name" value="AAA+_ATPase"/>
</dbReference>
<dbReference type="AlphaFoldDB" id="A0AA45HIH4"/>